<accession>A0AAV3TY36</accession>
<dbReference type="SUPFAM" id="SSF54534">
    <property type="entry name" value="FKBP-like"/>
    <property type="match status" value="1"/>
</dbReference>
<dbReference type="PANTHER" id="PTHR47861:SF4">
    <property type="entry name" value="FKBP-TYPE 16 KDA PEPTIDYL-PROLYL CIS-TRANS ISOMERASE"/>
    <property type="match status" value="1"/>
</dbReference>
<keyword evidence="4 5" id="KW-0413">Isomerase</keyword>
<feature type="domain" description="PPIase FKBP-type" evidence="7">
    <location>
        <begin position="9"/>
        <end position="83"/>
    </location>
</feature>
<dbReference type="InterPro" id="IPR001179">
    <property type="entry name" value="PPIase_FKBP_dom"/>
</dbReference>
<dbReference type="PROSITE" id="PS50059">
    <property type="entry name" value="FKBP_PPIASE"/>
    <property type="match status" value="1"/>
</dbReference>
<name>A0AAV3TY36_9ALTE</name>
<evidence type="ECO:0000259" key="7">
    <source>
        <dbReference type="PROSITE" id="PS50059"/>
    </source>
</evidence>
<comment type="caution">
    <text evidence="8">The sequence shown here is derived from an EMBL/GenBank/DDBJ whole genome shotgun (WGS) entry which is preliminary data.</text>
</comment>
<dbReference type="EMBL" id="BAABLX010000006">
    <property type="protein sequence ID" value="GAA4932801.1"/>
    <property type="molecule type" value="Genomic_DNA"/>
</dbReference>
<gene>
    <name evidence="8" type="primary">fkpB</name>
    <name evidence="8" type="ORF">GCM10025791_06720</name>
</gene>
<dbReference type="GO" id="GO:0003755">
    <property type="term" value="F:peptidyl-prolyl cis-trans isomerase activity"/>
    <property type="evidence" value="ECO:0007669"/>
    <property type="project" value="UniProtKB-UniRule"/>
</dbReference>
<keyword evidence="3 5" id="KW-0697">Rotamase</keyword>
<dbReference type="EC" id="5.2.1.8" evidence="6"/>
<evidence type="ECO:0000256" key="4">
    <source>
        <dbReference type="ARBA" id="ARBA00023235"/>
    </source>
</evidence>
<evidence type="ECO:0000313" key="8">
    <source>
        <dbReference type="EMBL" id="GAA4932801.1"/>
    </source>
</evidence>
<protein>
    <recommendedName>
        <fullName evidence="6">Peptidyl-prolyl cis-trans isomerase</fullName>
        <ecNumber evidence="6">5.2.1.8</ecNumber>
    </recommendedName>
</protein>
<dbReference type="Pfam" id="PF00254">
    <property type="entry name" value="FKBP_C"/>
    <property type="match status" value="1"/>
</dbReference>
<dbReference type="PANTHER" id="PTHR47861">
    <property type="entry name" value="FKBP-TYPE PEPTIDYL-PROLYL CIS-TRANS ISOMERASE SLYD"/>
    <property type="match status" value="1"/>
</dbReference>
<dbReference type="AlphaFoldDB" id="A0AAV3TY36"/>
<comment type="similarity">
    <text evidence="2 6">Belongs to the FKBP-type PPIase family.</text>
</comment>
<dbReference type="Gene3D" id="3.10.50.40">
    <property type="match status" value="1"/>
</dbReference>
<evidence type="ECO:0000256" key="1">
    <source>
        <dbReference type="ARBA" id="ARBA00000971"/>
    </source>
</evidence>
<proteinExistence type="inferred from homology"/>
<dbReference type="RefSeq" id="WP_345417054.1">
    <property type="nucleotide sequence ID" value="NZ_AP031496.1"/>
</dbReference>
<evidence type="ECO:0000256" key="6">
    <source>
        <dbReference type="RuleBase" id="RU003915"/>
    </source>
</evidence>
<evidence type="ECO:0000313" key="9">
    <source>
        <dbReference type="Proteomes" id="UP001409585"/>
    </source>
</evidence>
<evidence type="ECO:0000256" key="3">
    <source>
        <dbReference type="ARBA" id="ARBA00023110"/>
    </source>
</evidence>
<reference evidence="9" key="1">
    <citation type="journal article" date="2019" name="Int. J. Syst. Evol. Microbiol.">
        <title>The Global Catalogue of Microorganisms (GCM) 10K type strain sequencing project: providing services to taxonomists for standard genome sequencing and annotation.</title>
        <authorList>
            <consortium name="The Broad Institute Genomics Platform"/>
            <consortium name="The Broad Institute Genome Sequencing Center for Infectious Disease"/>
            <person name="Wu L."/>
            <person name="Ma J."/>
        </authorList>
    </citation>
    <scope>NUCLEOTIDE SEQUENCE [LARGE SCALE GENOMIC DNA]</scope>
    <source>
        <strain evidence="9">JCM 19134</strain>
    </source>
</reference>
<dbReference type="Proteomes" id="UP001409585">
    <property type="component" value="Unassembled WGS sequence"/>
</dbReference>
<dbReference type="InterPro" id="IPR046357">
    <property type="entry name" value="PPIase_dom_sf"/>
</dbReference>
<evidence type="ECO:0000256" key="5">
    <source>
        <dbReference type="PROSITE-ProRule" id="PRU00277"/>
    </source>
</evidence>
<organism evidence="8 9">
    <name type="scientific">Halioxenophilus aromaticivorans</name>
    <dbReference type="NCBI Taxonomy" id="1306992"/>
    <lineage>
        <taxon>Bacteria</taxon>
        <taxon>Pseudomonadati</taxon>
        <taxon>Pseudomonadota</taxon>
        <taxon>Gammaproteobacteria</taxon>
        <taxon>Alteromonadales</taxon>
        <taxon>Alteromonadaceae</taxon>
        <taxon>Halioxenophilus</taxon>
    </lineage>
</organism>
<sequence>MSEITIGPGTRVTLHFALKLDNGDVVDSTFEGKPATFEVGDGNLLDGFERAIFGMGSGSKATVLIKPEDGFGQRNPENIQEIPRSEFDPSIEMAEGLMLAFADAQNSEMPGVVAHFDEQTVAVDFNHPLSGRDIHFQVEILDVVPVTTH</sequence>
<comment type="catalytic activity">
    <reaction evidence="1 5 6">
        <text>[protein]-peptidylproline (omega=180) = [protein]-peptidylproline (omega=0)</text>
        <dbReference type="Rhea" id="RHEA:16237"/>
        <dbReference type="Rhea" id="RHEA-COMP:10747"/>
        <dbReference type="Rhea" id="RHEA-COMP:10748"/>
        <dbReference type="ChEBI" id="CHEBI:83833"/>
        <dbReference type="ChEBI" id="CHEBI:83834"/>
        <dbReference type="EC" id="5.2.1.8"/>
    </reaction>
</comment>
<keyword evidence="9" id="KW-1185">Reference proteome</keyword>
<evidence type="ECO:0000256" key="2">
    <source>
        <dbReference type="ARBA" id="ARBA00006577"/>
    </source>
</evidence>